<dbReference type="SMART" id="SM01039">
    <property type="entry name" value="BRICHOS"/>
    <property type="match status" value="1"/>
</dbReference>
<keyword evidence="11" id="KW-0472">Membrane</keyword>
<dbReference type="InterPro" id="IPR001729">
    <property type="entry name" value="SP-C"/>
</dbReference>
<dbReference type="Pfam" id="PF04089">
    <property type="entry name" value="BRICHOS"/>
    <property type="match status" value="1"/>
</dbReference>
<dbReference type="KEGG" id="nss:113428195"/>
<dbReference type="GO" id="GO:0005615">
    <property type="term" value="C:extracellular space"/>
    <property type="evidence" value="ECO:0007669"/>
    <property type="project" value="TreeGrafter"/>
</dbReference>
<dbReference type="AlphaFoldDB" id="A0A6J1VTW9"/>
<evidence type="ECO:0000259" key="12">
    <source>
        <dbReference type="PROSITE" id="PS50869"/>
    </source>
</evidence>
<dbReference type="Proteomes" id="UP000504612">
    <property type="component" value="Unplaced"/>
</dbReference>
<dbReference type="PROSITE" id="PS50869">
    <property type="entry name" value="BRICHOS"/>
    <property type="match status" value="1"/>
</dbReference>
<dbReference type="PANTHER" id="PTHR10800">
    <property type="entry name" value="PULMONARY SURFACTANT-ASSOCIATED PROTEIN C"/>
    <property type="match status" value="1"/>
</dbReference>
<proteinExistence type="predicted"/>
<feature type="transmembrane region" description="Helical" evidence="11">
    <location>
        <begin position="37"/>
        <end position="57"/>
    </location>
</feature>
<keyword evidence="3" id="KW-0767">Surface film</keyword>
<keyword evidence="11" id="KW-1133">Transmembrane helix</keyword>
<dbReference type="Gene3D" id="3.30.390.150">
    <property type="match status" value="1"/>
</dbReference>
<dbReference type="InterPro" id="IPR015091">
    <property type="entry name" value="Surfactant_protein_propep"/>
</dbReference>
<organism evidence="13 14">
    <name type="scientific">Notechis scutatus</name>
    <name type="common">mainland tiger snake</name>
    <dbReference type="NCBI Taxonomy" id="8663"/>
    <lineage>
        <taxon>Eukaryota</taxon>
        <taxon>Metazoa</taxon>
        <taxon>Chordata</taxon>
        <taxon>Craniata</taxon>
        <taxon>Vertebrata</taxon>
        <taxon>Euteleostomi</taxon>
        <taxon>Lepidosauria</taxon>
        <taxon>Squamata</taxon>
        <taxon>Bifurcata</taxon>
        <taxon>Unidentata</taxon>
        <taxon>Episquamata</taxon>
        <taxon>Toxicofera</taxon>
        <taxon>Serpentes</taxon>
        <taxon>Colubroidea</taxon>
        <taxon>Elapidae</taxon>
        <taxon>Hydrophiinae</taxon>
        <taxon>Notechis</taxon>
    </lineage>
</organism>
<keyword evidence="6" id="KW-0564">Palmitate</keyword>
<keyword evidence="5" id="KW-0305">Gaseous exchange</keyword>
<dbReference type="GO" id="GO:0007585">
    <property type="term" value="P:respiratory gaseous exchange by respiratory system"/>
    <property type="evidence" value="ECO:0007669"/>
    <property type="project" value="UniProtKB-KW"/>
</dbReference>
<comment type="subcellular location">
    <subcellularLocation>
        <location evidence="2">Secreted</location>
        <location evidence="2">Extracellular space</location>
        <location evidence="2">Surface film</location>
    </subcellularLocation>
</comment>
<sequence>MEGDYKMDDSNKLALMSESPPDYTESPKPPDLPWGKLFIMAMAVVGVALLALTFLLAGLHITEKHAEAVLQMTIQGLDDKGSSQHLTMSQKEKLAIFPIHMKLNSSATVVYDHSNLVIGYRSWPGNSCYVTRMNQKDIQSLDALVDIFQHVQQFFLPSTPFLLQKPPPLLPHGQGEKPMENRSAVPAQRSTLGAAINLLCGSLPVYWA</sequence>
<evidence type="ECO:0000256" key="7">
    <source>
        <dbReference type="ARBA" id="ARBA00023157"/>
    </source>
</evidence>
<keyword evidence="4" id="KW-0964">Secreted</keyword>
<evidence type="ECO:0000313" key="14">
    <source>
        <dbReference type="RefSeq" id="XP_026546537.1"/>
    </source>
</evidence>
<dbReference type="PANTHER" id="PTHR10800:SF4">
    <property type="entry name" value="PULMONARY SURFACTANT-ASSOCIATED PROTEIN C"/>
    <property type="match status" value="1"/>
</dbReference>
<evidence type="ECO:0000256" key="5">
    <source>
        <dbReference type="ARBA" id="ARBA00022713"/>
    </source>
</evidence>
<reference evidence="14" key="1">
    <citation type="submission" date="2025-08" db="UniProtKB">
        <authorList>
            <consortium name="RefSeq"/>
        </authorList>
    </citation>
    <scope>IDENTIFICATION</scope>
</reference>
<evidence type="ECO:0000256" key="11">
    <source>
        <dbReference type="SAM" id="Phobius"/>
    </source>
</evidence>
<name>A0A6J1VTW9_9SAUR</name>
<accession>A0A6J1VTW9</accession>
<keyword evidence="11" id="KW-0812">Transmembrane</keyword>
<evidence type="ECO:0000256" key="4">
    <source>
        <dbReference type="ARBA" id="ARBA00022525"/>
    </source>
</evidence>
<feature type="domain" description="BRICHOS" evidence="12">
    <location>
        <begin position="101"/>
        <end position="208"/>
    </location>
</feature>
<dbReference type="RefSeq" id="XP_026546537.1">
    <property type="nucleotide sequence ID" value="XM_026690752.1"/>
</dbReference>
<dbReference type="GeneID" id="113428195"/>
<evidence type="ECO:0000256" key="3">
    <source>
        <dbReference type="ARBA" id="ARBA00022439"/>
    </source>
</evidence>
<evidence type="ECO:0000256" key="2">
    <source>
        <dbReference type="ARBA" id="ARBA00004364"/>
    </source>
</evidence>
<keyword evidence="8" id="KW-0449">Lipoprotein</keyword>
<evidence type="ECO:0000256" key="9">
    <source>
        <dbReference type="ARBA" id="ARBA00044778"/>
    </source>
</evidence>
<evidence type="ECO:0000313" key="13">
    <source>
        <dbReference type="Proteomes" id="UP000504612"/>
    </source>
</evidence>
<evidence type="ECO:0000256" key="1">
    <source>
        <dbReference type="ARBA" id="ARBA00002263"/>
    </source>
</evidence>
<keyword evidence="13" id="KW-1185">Reference proteome</keyword>
<keyword evidence="7" id="KW-1015">Disulfide bond</keyword>
<dbReference type="InterPro" id="IPR007084">
    <property type="entry name" value="BRICHOS_dom"/>
</dbReference>
<protein>
    <recommendedName>
        <fullName evidence="9">Surfactant protein C</fullName>
    </recommendedName>
    <alternativeName>
        <fullName evidence="10">Pulmonary surfactant-associated protein C</fullName>
    </alternativeName>
</protein>
<dbReference type="SMART" id="SM00019">
    <property type="entry name" value="SF_P"/>
    <property type="match status" value="1"/>
</dbReference>
<comment type="function">
    <text evidence="1">Pulmonary surfactant associated proteins promote alveolar stability by lowering the surface tension at the air-liquid interface in the peripheral air spaces.</text>
</comment>
<dbReference type="Pfam" id="PF08999">
    <property type="entry name" value="SP_C-Propep"/>
    <property type="match status" value="1"/>
</dbReference>
<evidence type="ECO:0000256" key="10">
    <source>
        <dbReference type="ARBA" id="ARBA00044825"/>
    </source>
</evidence>
<evidence type="ECO:0000256" key="8">
    <source>
        <dbReference type="ARBA" id="ARBA00023288"/>
    </source>
</evidence>
<evidence type="ECO:0000256" key="6">
    <source>
        <dbReference type="ARBA" id="ARBA00023139"/>
    </source>
</evidence>
<gene>
    <name evidence="14" type="primary">LOC113428195</name>
</gene>